<keyword evidence="2" id="KW-0143">Chaperone</keyword>
<dbReference type="AlphaFoldDB" id="R4X988"/>
<dbReference type="eggNOG" id="KOG3048">
    <property type="taxonomic scope" value="Eukaryota"/>
</dbReference>
<dbReference type="STRING" id="1097556.R4X988"/>
<comment type="similarity">
    <text evidence="1">Belongs to the prefoldin subunit alpha family.</text>
</comment>
<dbReference type="GO" id="GO:0051082">
    <property type="term" value="F:unfolded protein binding"/>
    <property type="evidence" value="ECO:0007669"/>
    <property type="project" value="InterPro"/>
</dbReference>
<name>R4X988_TAPDE</name>
<dbReference type="VEuPathDB" id="FungiDB:TAPDE_002253"/>
<dbReference type="CDD" id="cd23157">
    <property type="entry name" value="Prefoldin_5"/>
    <property type="match status" value="1"/>
</dbReference>
<dbReference type="GO" id="GO:0005737">
    <property type="term" value="C:cytoplasm"/>
    <property type="evidence" value="ECO:0007669"/>
    <property type="project" value="TreeGrafter"/>
</dbReference>
<dbReference type="GO" id="GO:1990114">
    <property type="term" value="P:RNA polymerase II core complex assembly"/>
    <property type="evidence" value="ECO:0007669"/>
    <property type="project" value="TreeGrafter"/>
</dbReference>
<protein>
    <submittedName>
        <fullName evidence="3">Probable prefoldin subunit 5</fullName>
    </submittedName>
</protein>
<dbReference type="GO" id="GO:1990113">
    <property type="term" value="P:RNA polymerase I assembly"/>
    <property type="evidence" value="ECO:0007669"/>
    <property type="project" value="TreeGrafter"/>
</dbReference>
<dbReference type="PANTHER" id="PTHR12674:SF2">
    <property type="entry name" value="PREFOLDIN SUBUNIT 5"/>
    <property type="match status" value="1"/>
</dbReference>
<evidence type="ECO:0000256" key="1">
    <source>
        <dbReference type="ARBA" id="ARBA00010048"/>
    </source>
</evidence>
<evidence type="ECO:0000313" key="3">
    <source>
        <dbReference type="EMBL" id="CCG82245.1"/>
    </source>
</evidence>
<dbReference type="SUPFAM" id="SSF46579">
    <property type="entry name" value="Prefoldin"/>
    <property type="match status" value="1"/>
</dbReference>
<dbReference type="Gene3D" id="1.10.287.370">
    <property type="match status" value="1"/>
</dbReference>
<comment type="caution">
    <text evidence="3">The sequence shown here is derived from an EMBL/GenBank/DDBJ whole genome shotgun (WGS) entry which is preliminary data.</text>
</comment>
<reference evidence="3 4" key="1">
    <citation type="journal article" date="2013" name="MBio">
        <title>Genome sequencing of the plant pathogen Taphrina deformans, the causal agent of peach leaf curl.</title>
        <authorList>
            <person name="Cisse O.H."/>
            <person name="Almeida J.M.G.C.F."/>
            <person name="Fonseca A."/>
            <person name="Kumar A.A."/>
            <person name="Salojaervi J."/>
            <person name="Overmyer K."/>
            <person name="Hauser P.M."/>
            <person name="Pagni M."/>
        </authorList>
    </citation>
    <scope>NUCLEOTIDE SEQUENCE [LARGE SCALE GENOMIC DNA]</scope>
    <source>
        <strain evidence="4">PYCC 5710 / ATCC 11124 / CBS 356.35 / IMI 108563 / JCM 9778 / NBRC 8474</strain>
    </source>
</reference>
<accession>R4X988</accession>
<evidence type="ECO:0000313" key="4">
    <source>
        <dbReference type="Proteomes" id="UP000013776"/>
    </source>
</evidence>
<dbReference type="PANTHER" id="PTHR12674">
    <property type="entry name" value="PREFOLDIN SUBUNIT 5"/>
    <property type="match status" value="1"/>
</dbReference>
<gene>
    <name evidence="3" type="ORF">TAPDE_002253</name>
</gene>
<dbReference type="InterPro" id="IPR011599">
    <property type="entry name" value="PFD_alpha_archaea"/>
</dbReference>
<dbReference type="GO" id="GO:0006457">
    <property type="term" value="P:protein folding"/>
    <property type="evidence" value="ECO:0007669"/>
    <property type="project" value="InterPro"/>
</dbReference>
<dbReference type="Proteomes" id="UP000013776">
    <property type="component" value="Unassembled WGS sequence"/>
</dbReference>
<sequence>MSAGGAQVDLTTLTVDQLQEIRKQLDQELEYMTNSHMQLRQAKAKFLSCTESVKQTFKASNDGKQILVPLTSSLYVPANIHTDPKRVIVDIGTGYFIEKNSDDAVAFYTKKVGFLDTNLTDLEKIINAKGQNIQTVTEVMTAKMRQEQMSSAAAA</sequence>
<dbReference type="Pfam" id="PF02996">
    <property type="entry name" value="Prefoldin"/>
    <property type="match status" value="1"/>
</dbReference>
<dbReference type="InterPro" id="IPR004127">
    <property type="entry name" value="Prefoldin_subunit_alpha"/>
</dbReference>
<evidence type="ECO:0000256" key="2">
    <source>
        <dbReference type="ARBA" id="ARBA00023186"/>
    </source>
</evidence>
<dbReference type="EMBL" id="CAHR02000075">
    <property type="protein sequence ID" value="CCG82245.1"/>
    <property type="molecule type" value="Genomic_DNA"/>
</dbReference>
<keyword evidence="4" id="KW-1185">Reference proteome</keyword>
<proteinExistence type="inferred from homology"/>
<dbReference type="OrthoDB" id="10267474at2759"/>
<dbReference type="FunFam" id="1.10.287.370:FF:000004">
    <property type="entry name" value="Probable prefoldin subunit 5"/>
    <property type="match status" value="1"/>
</dbReference>
<dbReference type="InterPro" id="IPR009053">
    <property type="entry name" value="Prefoldin"/>
</dbReference>
<dbReference type="GO" id="GO:1990115">
    <property type="term" value="P:RNA polymerase III assembly"/>
    <property type="evidence" value="ECO:0007669"/>
    <property type="project" value="TreeGrafter"/>
</dbReference>
<dbReference type="NCBIfam" id="TIGR00293">
    <property type="entry name" value="prefoldin subunit alpha"/>
    <property type="match status" value="1"/>
</dbReference>
<organism evidence="3 4">
    <name type="scientific">Taphrina deformans (strain PYCC 5710 / ATCC 11124 / CBS 356.35 / IMI 108563 / JCM 9778 / NBRC 8474)</name>
    <name type="common">Peach leaf curl fungus</name>
    <name type="synonym">Lalaria deformans</name>
    <dbReference type="NCBI Taxonomy" id="1097556"/>
    <lineage>
        <taxon>Eukaryota</taxon>
        <taxon>Fungi</taxon>
        <taxon>Dikarya</taxon>
        <taxon>Ascomycota</taxon>
        <taxon>Taphrinomycotina</taxon>
        <taxon>Taphrinomycetes</taxon>
        <taxon>Taphrinales</taxon>
        <taxon>Taphrinaceae</taxon>
        <taxon>Taphrina</taxon>
    </lineage>
</organism>
<dbReference type="GO" id="GO:0016272">
    <property type="term" value="C:prefoldin complex"/>
    <property type="evidence" value="ECO:0007669"/>
    <property type="project" value="InterPro"/>
</dbReference>